<feature type="domain" description="Helix-turn-helix" evidence="1">
    <location>
        <begin position="6"/>
        <end position="58"/>
    </location>
</feature>
<reference evidence="2" key="1">
    <citation type="submission" date="2023-10" db="EMBL/GenBank/DDBJ databases">
        <title>Mycolicibacterium fortuitum clinical isolates causing pulmonary infections in humans.</title>
        <authorList>
            <person name="Mejia-Ponce P.M."/>
            <person name="Zenteno-Cuevas R."/>
            <person name="Licona-Cassani C."/>
        </authorList>
    </citation>
    <scope>NUCLEOTIDE SEQUENCE</scope>
    <source>
        <strain evidence="2">M8</strain>
    </source>
</reference>
<dbReference type="RefSeq" id="WP_317721435.1">
    <property type="nucleotide sequence ID" value="NZ_JAWLVK010000001.1"/>
</dbReference>
<dbReference type="AlphaFoldDB" id="A0AAE5AAC1"/>
<dbReference type="Pfam" id="PF12728">
    <property type="entry name" value="HTH_17"/>
    <property type="match status" value="1"/>
</dbReference>
<dbReference type="Proteomes" id="UP001186041">
    <property type="component" value="Unassembled WGS sequence"/>
</dbReference>
<sequence>MTITPWLNQKEAAEYAKQSVDSIRAAVKNGELVAYAIGKSGRDFRLNRDDIDAWMRSRTWEPAS</sequence>
<proteinExistence type="predicted"/>
<dbReference type="EMBL" id="JAWLVV010000001">
    <property type="protein sequence ID" value="MDV7288717.1"/>
    <property type="molecule type" value="Genomic_DNA"/>
</dbReference>
<accession>A0AAE5AAC1</accession>
<evidence type="ECO:0000313" key="3">
    <source>
        <dbReference type="Proteomes" id="UP001186041"/>
    </source>
</evidence>
<organism evidence="2 3">
    <name type="scientific">Mycolicibacterium fortuitum</name>
    <name type="common">Mycobacterium fortuitum</name>
    <dbReference type="NCBI Taxonomy" id="1766"/>
    <lineage>
        <taxon>Bacteria</taxon>
        <taxon>Bacillati</taxon>
        <taxon>Actinomycetota</taxon>
        <taxon>Actinomycetes</taxon>
        <taxon>Mycobacteriales</taxon>
        <taxon>Mycobacteriaceae</taxon>
        <taxon>Mycolicibacterium</taxon>
    </lineage>
</organism>
<gene>
    <name evidence="2" type="ORF">R4485_00895</name>
</gene>
<evidence type="ECO:0000313" key="2">
    <source>
        <dbReference type="EMBL" id="MDV7288717.1"/>
    </source>
</evidence>
<dbReference type="GO" id="GO:0003677">
    <property type="term" value="F:DNA binding"/>
    <property type="evidence" value="ECO:0007669"/>
    <property type="project" value="InterPro"/>
</dbReference>
<dbReference type="InterPro" id="IPR041657">
    <property type="entry name" value="HTH_17"/>
</dbReference>
<name>A0AAE5AAC1_MYCFO</name>
<dbReference type="InterPro" id="IPR009061">
    <property type="entry name" value="DNA-bd_dom_put_sf"/>
</dbReference>
<dbReference type="InterPro" id="IPR010093">
    <property type="entry name" value="SinI_DNA-bd"/>
</dbReference>
<protein>
    <submittedName>
        <fullName evidence="2">Helix-turn-helix domain-containing protein</fullName>
    </submittedName>
</protein>
<comment type="caution">
    <text evidence="2">The sequence shown here is derived from an EMBL/GenBank/DDBJ whole genome shotgun (WGS) entry which is preliminary data.</text>
</comment>
<evidence type="ECO:0000259" key="1">
    <source>
        <dbReference type="Pfam" id="PF12728"/>
    </source>
</evidence>
<dbReference type="NCBIfam" id="TIGR01764">
    <property type="entry name" value="excise"/>
    <property type="match status" value="1"/>
</dbReference>
<dbReference type="SUPFAM" id="SSF46955">
    <property type="entry name" value="Putative DNA-binding domain"/>
    <property type="match status" value="1"/>
</dbReference>